<protein>
    <submittedName>
        <fullName evidence="1">Uncharacterized protein</fullName>
    </submittedName>
</protein>
<evidence type="ECO:0000313" key="2">
    <source>
        <dbReference type="Proteomes" id="UP000297273"/>
    </source>
</evidence>
<organism evidence="1 2">
    <name type="scientific">Leptospira langatensis</name>
    <dbReference type="NCBI Taxonomy" id="2484983"/>
    <lineage>
        <taxon>Bacteria</taxon>
        <taxon>Pseudomonadati</taxon>
        <taxon>Spirochaetota</taxon>
        <taxon>Spirochaetia</taxon>
        <taxon>Leptospirales</taxon>
        <taxon>Leptospiraceae</taxon>
        <taxon>Leptospira</taxon>
    </lineage>
</organism>
<keyword evidence="2" id="KW-1185">Reference proteome</keyword>
<dbReference type="Proteomes" id="UP000297273">
    <property type="component" value="Unassembled WGS sequence"/>
</dbReference>
<proteinExistence type="predicted"/>
<sequence>MIYCYMIKLALDAKTENPSEKISEKGVFAEISKLASGSGEVPVNDLEIRPSTSLKVTVTL</sequence>
<gene>
    <name evidence="1" type="ORF">EHQ53_01095</name>
</gene>
<accession>A0ABY2MIL6</accession>
<reference evidence="2" key="1">
    <citation type="journal article" date="2019" name="PLoS Negl. Trop. Dis.">
        <title>Revisiting the worldwide diversity of Leptospira species in the environment.</title>
        <authorList>
            <person name="Vincent A.T."/>
            <person name="Schiettekatte O."/>
            <person name="Bourhy P."/>
            <person name="Veyrier F.J."/>
            <person name="Picardeau M."/>
        </authorList>
    </citation>
    <scope>NUCLEOTIDE SEQUENCE [LARGE SCALE GENOMIC DNA]</scope>
    <source>
        <strain evidence="2">201702690</strain>
    </source>
</reference>
<name>A0ABY2MIL6_9LEPT</name>
<comment type="caution">
    <text evidence="1">The sequence shown here is derived from an EMBL/GenBank/DDBJ whole genome shotgun (WGS) entry which is preliminary data.</text>
</comment>
<dbReference type="EMBL" id="RQGC01000001">
    <property type="protein sequence ID" value="TGL43266.1"/>
    <property type="molecule type" value="Genomic_DNA"/>
</dbReference>
<evidence type="ECO:0000313" key="1">
    <source>
        <dbReference type="EMBL" id="TGL43266.1"/>
    </source>
</evidence>